<feature type="domain" description="F420-non-reducing hydrogenase iron-sulfur subunit D" evidence="6">
    <location>
        <begin position="10"/>
        <end position="131"/>
    </location>
</feature>
<accession>A0A1W1XNN6</accession>
<sequence>MGAPAGEGKILILATESCAYPGADAVGQAHITYPANTYILKVKAPVLFPEEFYLRCFDKGISGIIVMSCGVECPYEGAYEALAKRIDRVYQLMKQRGLDIRRLRLTSICTVCTRAFVNEVKQMQEVIRELGPPGSETKTSEEAAAAAESA</sequence>
<evidence type="ECO:0000256" key="5">
    <source>
        <dbReference type="SAM" id="MobiDB-lite"/>
    </source>
</evidence>
<dbReference type="GO" id="GO:0046872">
    <property type="term" value="F:metal ion binding"/>
    <property type="evidence" value="ECO:0007669"/>
    <property type="project" value="UniProtKB-KW"/>
</dbReference>
<feature type="region of interest" description="Disordered" evidence="5">
    <location>
        <begin position="130"/>
        <end position="150"/>
    </location>
</feature>
<keyword evidence="3" id="KW-0408">Iron</keyword>
<evidence type="ECO:0000256" key="4">
    <source>
        <dbReference type="ARBA" id="ARBA00023014"/>
    </source>
</evidence>
<dbReference type="GO" id="GO:0016491">
    <property type="term" value="F:oxidoreductase activity"/>
    <property type="evidence" value="ECO:0007669"/>
    <property type="project" value="UniProtKB-KW"/>
</dbReference>
<keyword evidence="4" id="KW-0411">Iron-sulfur</keyword>
<keyword evidence="1" id="KW-0479">Metal-binding</keyword>
<dbReference type="GO" id="GO:0051536">
    <property type="term" value="F:iron-sulfur cluster binding"/>
    <property type="evidence" value="ECO:0007669"/>
    <property type="project" value="UniProtKB-KW"/>
</dbReference>
<evidence type="ECO:0000256" key="3">
    <source>
        <dbReference type="ARBA" id="ARBA00023004"/>
    </source>
</evidence>
<reference evidence="7 8" key="1">
    <citation type="submission" date="2017-04" db="EMBL/GenBank/DDBJ databases">
        <authorList>
            <person name="Afonso C.L."/>
            <person name="Miller P.J."/>
            <person name="Scott M.A."/>
            <person name="Spackman E."/>
            <person name="Goraichik I."/>
            <person name="Dimitrov K.M."/>
            <person name="Suarez D.L."/>
            <person name="Swayne D.E."/>
        </authorList>
    </citation>
    <scope>NUCLEOTIDE SEQUENCE [LARGE SCALE GENOMIC DNA]</scope>
    <source>
        <strain evidence="7 8">DSM 13146</strain>
    </source>
</reference>
<evidence type="ECO:0000313" key="8">
    <source>
        <dbReference type="Proteomes" id="UP000192783"/>
    </source>
</evidence>
<evidence type="ECO:0000256" key="2">
    <source>
        <dbReference type="ARBA" id="ARBA00023002"/>
    </source>
</evidence>
<evidence type="ECO:0000259" key="6">
    <source>
        <dbReference type="Pfam" id="PF02662"/>
    </source>
</evidence>
<keyword evidence="2" id="KW-0560">Oxidoreductase</keyword>
<dbReference type="RefSeq" id="WP_084058080.1">
    <property type="nucleotide sequence ID" value="NZ_FWXF01000013.1"/>
</dbReference>
<name>A0A1W1XNN6_9BACT</name>
<dbReference type="STRING" id="1121390.SAMN02746041_02351"/>
<dbReference type="AlphaFoldDB" id="A0A1W1XNN6"/>
<dbReference type="OrthoDB" id="5418236at2"/>
<protein>
    <submittedName>
        <fullName evidence="7">Coenzyme F420-reducing hydrogenase, delta subunit</fullName>
    </submittedName>
</protein>
<dbReference type="EMBL" id="FWXF01000013">
    <property type="protein sequence ID" value="SMC25494.1"/>
    <property type="molecule type" value="Genomic_DNA"/>
</dbReference>
<dbReference type="InterPro" id="IPR003813">
    <property type="entry name" value="MvhD/FlpD"/>
</dbReference>
<evidence type="ECO:0000256" key="1">
    <source>
        <dbReference type="ARBA" id="ARBA00022723"/>
    </source>
</evidence>
<dbReference type="Proteomes" id="UP000192783">
    <property type="component" value="Unassembled WGS sequence"/>
</dbReference>
<proteinExistence type="predicted"/>
<gene>
    <name evidence="7" type="ORF">SAMN02746041_02351</name>
</gene>
<organism evidence="7 8">
    <name type="scientific">Desulfacinum hydrothermale DSM 13146</name>
    <dbReference type="NCBI Taxonomy" id="1121390"/>
    <lineage>
        <taxon>Bacteria</taxon>
        <taxon>Pseudomonadati</taxon>
        <taxon>Thermodesulfobacteriota</taxon>
        <taxon>Syntrophobacteria</taxon>
        <taxon>Syntrophobacterales</taxon>
        <taxon>Syntrophobacteraceae</taxon>
        <taxon>Desulfacinum</taxon>
    </lineage>
</organism>
<keyword evidence="8" id="KW-1185">Reference proteome</keyword>
<dbReference type="Pfam" id="PF02662">
    <property type="entry name" value="FlpD"/>
    <property type="match status" value="1"/>
</dbReference>
<evidence type="ECO:0000313" key="7">
    <source>
        <dbReference type="EMBL" id="SMC25494.1"/>
    </source>
</evidence>